<evidence type="ECO:0000313" key="1">
    <source>
        <dbReference type="EMBL" id="GAG60861.1"/>
    </source>
</evidence>
<sequence>MARQRTTEILAPESIATAGTKILDLNTRDPISRISVQIKVRNVGWVPVGHPADVIKKIEVVDGSHVLFQMTGADAAALGFYKTKMQPGDILNYRDISDMRFTADIFFGRYLWDRELAVDPAQFNNLQLRVTHDKALGGNTPAAGTLRILADVFDEDPPTPIGHMLAKEQYRFTPVATTWYYIDLPTDYDISMLMVGLNDSTEAPNLNIGEIKLSQDQDKHVLLEMLGHDYVQYICPFFPVWTDRFYGQVDDSDYRDYWVASTYENRMGIIQNEDTNGTYVVRSTQGQVKPIMGEQANAFEAVCAGDLPFGMIPIPFGHQQDMDDYWKAIPGGSKRLDIKTHGNVDTSHTAKIIVEQKFLY</sequence>
<protein>
    <submittedName>
        <fullName evidence="1">Uncharacterized protein</fullName>
    </submittedName>
</protein>
<dbReference type="EMBL" id="BART01006292">
    <property type="protein sequence ID" value="GAG60861.1"/>
    <property type="molecule type" value="Genomic_DNA"/>
</dbReference>
<name>X1ALN7_9ZZZZ</name>
<dbReference type="AlphaFoldDB" id="X1ALN7"/>
<proteinExistence type="predicted"/>
<comment type="caution">
    <text evidence="1">The sequence shown here is derived from an EMBL/GenBank/DDBJ whole genome shotgun (WGS) entry which is preliminary data.</text>
</comment>
<gene>
    <name evidence="1" type="ORF">S01H4_14344</name>
</gene>
<reference evidence="1" key="1">
    <citation type="journal article" date="2014" name="Front. Microbiol.">
        <title>High frequency of phylogenetically diverse reductive dehalogenase-homologous genes in deep subseafloor sedimentary metagenomes.</title>
        <authorList>
            <person name="Kawai M."/>
            <person name="Futagami T."/>
            <person name="Toyoda A."/>
            <person name="Takaki Y."/>
            <person name="Nishi S."/>
            <person name="Hori S."/>
            <person name="Arai W."/>
            <person name="Tsubouchi T."/>
            <person name="Morono Y."/>
            <person name="Uchiyama I."/>
            <person name="Ito T."/>
            <person name="Fujiyama A."/>
            <person name="Inagaki F."/>
            <person name="Takami H."/>
        </authorList>
    </citation>
    <scope>NUCLEOTIDE SEQUENCE</scope>
    <source>
        <strain evidence="1">Expedition CK06-06</strain>
    </source>
</reference>
<organism evidence="1">
    <name type="scientific">marine sediment metagenome</name>
    <dbReference type="NCBI Taxonomy" id="412755"/>
    <lineage>
        <taxon>unclassified sequences</taxon>
        <taxon>metagenomes</taxon>
        <taxon>ecological metagenomes</taxon>
    </lineage>
</organism>
<accession>X1ALN7</accession>